<name>A0ACC1XBZ7_MELAZ</name>
<proteinExistence type="predicted"/>
<keyword evidence="1" id="KW-0240">DNA-directed RNA polymerase</keyword>
<accession>A0ACC1XBZ7</accession>
<evidence type="ECO:0000313" key="2">
    <source>
        <dbReference type="Proteomes" id="UP001164539"/>
    </source>
</evidence>
<gene>
    <name evidence="1" type="ORF">OWV82_018683</name>
</gene>
<organism evidence="1 2">
    <name type="scientific">Melia azedarach</name>
    <name type="common">Chinaberry tree</name>
    <dbReference type="NCBI Taxonomy" id="155640"/>
    <lineage>
        <taxon>Eukaryota</taxon>
        <taxon>Viridiplantae</taxon>
        <taxon>Streptophyta</taxon>
        <taxon>Embryophyta</taxon>
        <taxon>Tracheophyta</taxon>
        <taxon>Spermatophyta</taxon>
        <taxon>Magnoliopsida</taxon>
        <taxon>eudicotyledons</taxon>
        <taxon>Gunneridae</taxon>
        <taxon>Pentapetalae</taxon>
        <taxon>rosids</taxon>
        <taxon>malvids</taxon>
        <taxon>Sapindales</taxon>
        <taxon>Meliaceae</taxon>
        <taxon>Melia</taxon>
    </lineage>
</organism>
<sequence length="299" mass="32649">MEPEPSSGTKNAPRKMKYAPKAPPRRVPKAEVKTEVVEDADAAQAIDLLQRFNANQGALKGKAKVEKKVAASQIAFGHGGGSTYIKSYGIPKGGSSSNRGQGFAVNGGAYASGLRQEKEYQEPWDYYSYYPVTLPLRRPYSGRPELLDEEEFGEASETINYDENSLNPAEELGLMEENLEPSTFFLQLPPTMPMMKRSATADEQQITGSSSTCVKEKACSLNELPGGFMGKLLVYRSGAVKLKLGDTLYEVTPGMNCVCSQDVVAINTTEKNYCVVGEIDKRATLTPDVDSVLKRFADM</sequence>
<evidence type="ECO:0000313" key="1">
    <source>
        <dbReference type="EMBL" id="KAJ4708794.1"/>
    </source>
</evidence>
<keyword evidence="1" id="KW-0804">Transcription</keyword>
<keyword evidence="2" id="KW-1185">Reference proteome</keyword>
<dbReference type="EMBL" id="CM051403">
    <property type="protein sequence ID" value="KAJ4708794.1"/>
    <property type="molecule type" value="Genomic_DNA"/>
</dbReference>
<dbReference type="Proteomes" id="UP001164539">
    <property type="component" value="Chromosome 10"/>
</dbReference>
<protein>
    <submittedName>
        <fullName evidence="1">DNA-directed RNA polymerase III subunit RPC4</fullName>
    </submittedName>
</protein>
<reference evidence="1 2" key="1">
    <citation type="journal article" date="2023" name="Science">
        <title>Complex scaffold remodeling in plant triterpene biosynthesis.</title>
        <authorList>
            <person name="De La Pena R."/>
            <person name="Hodgson H."/>
            <person name="Liu J.C."/>
            <person name="Stephenson M.J."/>
            <person name="Martin A.C."/>
            <person name="Owen C."/>
            <person name="Harkess A."/>
            <person name="Leebens-Mack J."/>
            <person name="Jimenez L.E."/>
            <person name="Osbourn A."/>
            <person name="Sattely E.S."/>
        </authorList>
    </citation>
    <scope>NUCLEOTIDE SEQUENCE [LARGE SCALE GENOMIC DNA]</scope>
    <source>
        <strain evidence="2">cv. JPN11</strain>
        <tissue evidence="1">Leaf</tissue>
    </source>
</reference>
<comment type="caution">
    <text evidence="1">The sequence shown here is derived from an EMBL/GenBank/DDBJ whole genome shotgun (WGS) entry which is preliminary data.</text>
</comment>